<keyword evidence="1" id="KW-0732">Signal</keyword>
<dbReference type="AlphaFoldDB" id="A0A1M6BC00"/>
<feature type="signal peptide" evidence="1">
    <location>
        <begin position="1"/>
        <end position="27"/>
    </location>
</feature>
<gene>
    <name evidence="2" type="ORF">SAMN04488012_101432</name>
</gene>
<feature type="chain" id="PRO_5013382328" evidence="1">
    <location>
        <begin position="28"/>
        <end position="113"/>
    </location>
</feature>
<dbReference type="Proteomes" id="UP000184040">
    <property type="component" value="Unassembled WGS sequence"/>
</dbReference>
<dbReference type="EMBL" id="FQZA01000001">
    <property type="protein sequence ID" value="SHI46206.1"/>
    <property type="molecule type" value="Genomic_DNA"/>
</dbReference>
<reference evidence="2 3" key="1">
    <citation type="submission" date="2016-11" db="EMBL/GenBank/DDBJ databases">
        <authorList>
            <person name="Jaros S."/>
            <person name="Januszkiewicz K."/>
            <person name="Wedrychowicz H."/>
        </authorList>
    </citation>
    <scope>NUCLEOTIDE SEQUENCE [LARGE SCALE GENOMIC DNA]</scope>
    <source>
        <strain evidence="2 3">DSM 26892</strain>
    </source>
</reference>
<sequence>MIARYAVVLLNAFVLGALLLFAAEAKAGIGHGDDRTVVAHVAPSADAHAGDHTHDDRIDHCHPGFDCFSPVVVSLRVDVHPPEAVTAADYLSTCHAYDGISPGLDLPPPRLRA</sequence>
<evidence type="ECO:0000313" key="2">
    <source>
        <dbReference type="EMBL" id="SHI46206.1"/>
    </source>
</evidence>
<name>A0A1M6BC00_9RHOB</name>
<keyword evidence="3" id="KW-1185">Reference proteome</keyword>
<proteinExistence type="predicted"/>
<dbReference type="STRING" id="313368.SAMN04488012_101432"/>
<protein>
    <submittedName>
        <fullName evidence="2">Uncharacterized protein</fullName>
    </submittedName>
</protein>
<evidence type="ECO:0000313" key="3">
    <source>
        <dbReference type="Proteomes" id="UP000184040"/>
    </source>
</evidence>
<organism evidence="2 3">
    <name type="scientific">Palleronia salina</name>
    <dbReference type="NCBI Taxonomy" id="313368"/>
    <lineage>
        <taxon>Bacteria</taxon>
        <taxon>Pseudomonadati</taxon>
        <taxon>Pseudomonadota</taxon>
        <taxon>Alphaproteobacteria</taxon>
        <taxon>Rhodobacterales</taxon>
        <taxon>Roseobacteraceae</taxon>
        <taxon>Palleronia</taxon>
    </lineage>
</organism>
<accession>A0A1M6BC00</accession>
<evidence type="ECO:0000256" key="1">
    <source>
        <dbReference type="SAM" id="SignalP"/>
    </source>
</evidence>